<keyword evidence="1 2" id="KW-0238">DNA-binding</keyword>
<accession>A0ABN2W7K0</accession>
<dbReference type="Gene3D" id="1.10.357.10">
    <property type="entry name" value="Tetracycline Repressor, domain 2"/>
    <property type="match status" value="1"/>
</dbReference>
<gene>
    <name evidence="4" type="ORF">GCM10009821_28820</name>
</gene>
<keyword evidence="5" id="KW-1185">Reference proteome</keyword>
<evidence type="ECO:0000259" key="3">
    <source>
        <dbReference type="PROSITE" id="PS50977"/>
    </source>
</evidence>
<evidence type="ECO:0000313" key="5">
    <source>
        <dbReference type="Proteomes" id="UP001501480"/>
    </source>
</evidence>
<dbReference type="InterPro" id="IPR009057">
    <property type="entry name" value="Homeodomain-like_sf"/>
</dbReference>
<dbReference type="Pfam" id="PF00440">
    <property type="entry name" value="TetR_N"/>
    <property type="match status" value="1"/>
</dbReference>
<sequence length="215" mass="23471">MSDVGRPSRGPRANDQMVDRLLAGLETALKDRGYTETTVSHIVAATGTSKRSFYENFSTKGDCLLEHHTRFHQRIMADIAREAPLAESSFEATVVGVEIYFRAFVTQPHIARAHLLDILTIGQEGLEARAAATWGYVRGMQTVMGTARPDRPAQLLDDARGLGILGGLNEIALDLLVRRDVSMIDDAVERAVDFVRSIIRDLPTLENGAAAPASV</sequence>
<feature type="DNA-binding region" description="H-T-H motif" evidence="2">
    <location>
        <begin position="38"/>
        <end position="57"/>
    </location>
</feature>
<reference evidence="4 5" key="1">
    <citation type="journal article" date="2019" name="Int. J. Syst. Evol. Microbiol.">
        <title>The Global Catalogue of Microorganisms (GCM) 10K type strain sequencing project: providing services to taxonomists for standard genome sequencing and annotation.</title>
        <authorList>
            <consortium name="The Broad Institute Genomics Platform"/>
            <consortium name="The Broad Institute Genome Sequencing Center for Infectious Disease"/>
            <person name="Wu L."/>
            <person name="Ma J."/>
        </authorList>
    </citation>
    <scope>NUCLEOTIDE SEQUENCE [LARGE SCALE GENOMIC DNA]</scope>
    <source>
        <strain evidence="4 5">JCM 15749</strain>
    </source>
</reference>
<dbReference type="InterPro" id="IPR001647">
    <property type="entry name" value="HTH_TetR"/>
</dbReference>
<dbReference type="SUPFAM" id="SSF46689">
    <property type="entry name" value="Homeodomain-like"/>
    <property type="match status" value="1"/>
</dbReference>
<dbReference type="Proteomes" id="UP001501480">
    <property type="component" value="Unassembled WGS sequence"/>
</dbReference>
<evidence type="ECO:0000313" key="4">
    <source>
        <dbReference type="EMBL" id="GAA2085449.1"/>
    </source>
</evidence>
<feature type="domain" description="HTH tetR-type" evidence="3">
    <location>
        <begin position="15"/>
        <end position="75"/>
    </location>
</feature>
<comment type="caution">
    <text evidence="4">The sequence shown here is derived from an EMBL/GenBank/DDBJ whole genome shotgun (WGS) entry which is preliminary data.</text>
</comment>
<dbReference type="EMBL" id="BAAAPY010000016">
    <property type="protein sequence ID" value="GAA2085449.1"/>
    <property type="molecule type" value="Genomic_DNA"/>
</dbReference>
<dbReference type="RefSeq" id="WP_344330138.1">
    <property type="nucleotide sequence ID" value="NZ_BAAAPY010000016.1"/>
</dbReference>
<evidence type="ECO:0000256" key="2">
    <source>
        <dbReference type="PROSITE-ProRule" id="PRU00335"/>
    </source>
</evidence>
<name>A0ABN2W7K0_9ACTN</name>
<dbReference type="PROSITE" id="PS50977">
    <property type="entry name" value="HTH_TETR_2"/>
    <property type="match status" value="1"/>
</dbReference>
<evidence type="ECO:0000256" key="1">
    <source>
        <dbReference type="ARBA" id="ARBA00023125"/>
    </source>
</evidence>
<protein>
    <submittedName>
        <fullName evidence="4">TetR/AcrR family transcriptional regulator</fullName>
    </submittedName>
</protein>
<proteinExistence type="predicted"/>
<organism evidence="4 5">
    <name type="scientific">Aeromicrobium halocynthiae</name>
    <dbReference type="NCBI Taxonomy" id="560557"/>
    <lineage>
        <taxon>Bacteria</taxon>
        <taxon>Bacillati</taxon>
        <taxon>Actinomycetota</taxon>
        <taxon>Actinomycetes</taxon>
        <taxon>Propionibacteriales</taxon>
        <taxon>Nocardioidaceae</taxon>
        <taxon>Aeromicrobium</taxon>
    </lineage>
</organism>